<feature type="region of interest" description="Disordered" evidence="1">
    <location>
        <begin position="162"/>
        <end position="237"/>
    </location>
</feature>
<accession>A0AAQ3PPK3</accession>
<evidence type="ECO:0000256" key="1">
    <source>
        <dbReference type="SAM" id="MobiDB-lite"/>
    </source>
</evidence>
<dbReference type="Proteomes" id="UP001341281">
    <property type="component" value="Chromosome 02"/>
</dbReference>
<feature type="region of interest" description="Disordered" evidence="1">
    <location>
        <begin position="263"/>
        <end position="282"/>
    </location>
</feature>
<protein>
    <submittedName>
        <fullName evidence="2">Uncharacterized protein</fullName>
    </submittedName>
</protein>
<proteinExistence type="predicted"/>
<gene>
    <name evidence="2" type="ORF">U9M48_006664</name>
</gene>
<dbReference type="AlphaFoldDB" id="A0AAQ3PPK3"/>
<reference evidence="2 3" key="1">
    <citation type="submission" date="2024-02" db="EMBL/GenBank/DDBJ databases">
        <title>High-quality chromosome-scale genome assembly of Pensacola bahiagrass (Paspalum notatum Flugge var. saurae).</title>
        <authorList>
            <person name="Vega J.M."/>
            <person name="Podio M."/>
            <person name="Orjuela J."/>
            <person name="Siena L.A."/>
            <person name="Pessino S.C."/>
            <person name="Combes M.C."/>
            <person name="Mariac C."/>
            <person name="Albertini E."/>
            <person name="Pupilli F."/>
            <person name="Ortiz J.P.A."/>
            <person name="Leblanc O."/>
        </authorList>
    </citation>
    <scope>NUCLEOTIDE SEQUENCE [LARGE SCALE GENOMIC DNA]</scope>
    <source>
        <strain evidence="2">R1</strain>
        <tissue evidence="2">Leaf</tissue>
    </source>
</reference>
<dbReference type="EMBL" id="CP144746">
    <property type="protein sequence ID" value="WVZ56084.1"/>
    <property type="molecule type" value="Genomic_DNA"/>
</dbReference>
<name>A0AAQ3PPK3_PASNO</name>
<evidence type="ECO:0000313" key="2">
    <source>
        <dbReference type="EMBL" id="WVZ56084.1"/>
    </source>
</evidence>
<sequence length="297" mass="31136">MDPTFVLFTAIVTERSHCSHRIAQTRIHDHYWWPGQKVTRYCAPAPQVKVLAAGQAALNSLEYLVGPQVAGPPCAPVQQYSGVPNASHALRHATVASASAAGAPSPPPPAALAADICSSGGHSAFTSPTHPAYPHVARFTLAPVTATPMPTLYPSTRLTSVNSASVTGGAPPREQLAAPLQSPVAHDSWPGPAWEEDEGGDATHPVRAHRRPDQPGGAGNETVALGDSSKPPPPTAAALFPDNVAGQIVWVQLLRSVNTVVPPAASAPNSARNHANPVNAEHQHERYGISKLIRVWI</sequence>
<organism evidence="2 3">
    <name type="scientific">Paspalum notatum var. saurae</name>
    <dbReference type="NCBI Taxonomy" id="547442"/>
    <lineage>
        <taxon>Eukaryota</taxon>
        <taxon>Viridiplantae</taxon>
        <taxon>Streptophyta</taxon>
        <taxon>Embryophyta</taxon>
        <taxon>Tracheophyta</taxon>
        <taxon>Spermatophyta</taxon>
        <taxon>Magnoliopsida</taxon>
        <taxon>Liliopsida</taxon>
        <taxon>Poales</taxon>
        <taxon>Poaceae</taxon>
        <taxon>PACMAD clade</taxon>
        <taxon>Panicoideae</taxon>
        <taxon>Andropogonodae</taxon>
        <taxon>Paspaleae</taxon>
        <taxon>Paspalinae</taxon>
        <taxon>Paspalum</taxon>
    </lineage>
</organism>
<feature type="compositionally biased region" description="Low complexity" evidence="1">
    <location>
        <begin position="263"/>
        <end position="277"/>
    </location>
</feature>
<keyword evidence="3" id="KW-1185">Reference proteome</keyword>
<evidence type="ECO:0000313" key="3">
    <source>
        <dbReference type="Proteomes" id="UP001341281"/>
    </source>
</evidence>